<dbReference type="AlphaFoldDB" id="A0A5C7B019"/>
<name>A0A5C7B019_9FLAO</name>
<protein>
    <recommendedName>
        <fullName evidence="3">DUF2513 domain-containing protein</fullName>
    </recommendedName>
</protein>
<dbReference type="RefSeq" id="WP_147131128.1">
    <property type="nucleotide sequence ID" value="NZ_VOSC01000008.1"/>
</dbReference>
<organism evidence="1 2">
    <name type="scientific">Seonamhaeicola algicola</name>
    <dbReference type="NCBI Taxonomy" id="1719036"/>
    <lineage>
        <taxon>Bacteria</taxon>
        <taxon>Pseudomonadati</taxon>
        <taxon>Bacteroidota</taxon>
        <taxon>Flavobacteriia</taxon>
        <taxon>Flavobacteriales</taxon>
        <taxon>Flavobacteriaceae</taxon>
    </lineage>
</organism>
<comment type="caution">
    <text evidence="1">The sequence shown here is derived from an EMBL/GenBank/DDBJ whole genome shotgun (WGS) entry which is preliminary data.</text>
</comment>
<evidence type="ECO:0000313" key="1">
    <source>
        <dbReference type="EMBL" id="TXE13787.1"/>
    </source>
</evidence>
<accession>A0A5C7B019</accession>
<evidence type="ECO:0008006" key="3">
    <source>
        <dbReference type="Google" id="ProtNLM"/>
    </source>
</evidence>
<evidence type="ECO:0000313" key="2">
    <source>
        <dbReference type="Proteomes" id="UP000321790"/>
    </source>
</evidence>
<reference evidence="2" key="1">
    <citation type="submission" date="2019-08" db="EMBL/GenBank/DDBJ databases">
        <title>Seonamhaeicola sediminis sp. nov., isolated from marine sediment.</title>
        <authorList>
            <person name="Cao W.R."/>
        </authorList>
    </citation>
    <scope>NUCLEOTIDE SEQUENCE [LARGE SCALE GENOMIC DNA]</scope>
    <source>
        <strain evidence="2">Gy8</strain>
    </source>
</reference>
<dbReference type="Proteomes" id="UP000321790">
    <property type="component" value="Unassembled WGS sequence"/>
</dbReference>
<keyword evidence="2" id="KW-1185">Reference proteome</keyword>
<gene>
    <name evidence="1" type="ORF">FUA26_02510</name>
</gene>
<sequence length="72" mass="8591">MTKHQKLDSILKYMSENIGEIPKRPDRIVEKANLNFDKSESYMMFRMLLDDGYVYEHTTEGYYGIKYQGIVF</sequence>
<dbReference type="OrthoDB" id="9948750at2"/>
<proteinExistence type="predicted"/>
<dbReference type="EMBL" id="VOSC01000008">
    <property type="protein sequence ID" value="TXE13787.1"/>
    <property type="molecule type" value="Genomic_DNA"/>
</dbReference>